<reference evidence="1 2" key="1">
    <citation type="submission" date="2021-06" db="EMBL/GenBank/DDBJ databases">
        <title>Caerostris darwini draft genome.</title>
        <authorList>
            <person name="Kono N."/>
            <person name="Arakawa K."/>
        </authorList>
    </citation>
    <scope>NUCLEOTIDE SEQUENCE [LARGE SCALE GENOMIC DNA]</scope>
</reference>
<dbReference type="AlphaFoldDB" id="A0AAV4MZX7"/>
<gene>
    <name evidence="1" type="ORF">CDAR_217801</name>
</gene>
<dbReference type="EMBL" id="BPLQ01000974">
    <property type="protein sequence ID" value="GIX76842.1"/>
    <property type="molecule type" value="Genomic_DNA"/>
</dbReference>
<organism evidence="1 2">
    <name type="scientific">Caerostris darwini</name>
    <dbReference type="NCBI Taxonomy" id="1538125"/>
    <lineage>
        <taxon>Eukaryota</taxon>
        <taxon>Metazoa</taxon>
        <taxon>Ecdysozoa</taxon>
        <taxon>Arthropoda</taxon>
        <taxon>Chelicerata</taxon>
        <taxon>Arachnida</taxon>
        <taxon>Araneae</taxon>
        <taxon>Araneomorphae</taxon>
        <taxon>Entelegynae</taxon>
        <taxon>Araneoidea</taxon>
        <taxon>Araneidae</taxon>
        <taxon>Caerostris</taxon>
    </lineage>
</organism>
<comment type="caution">
    <text evidence="1">The sequence shown here is derived from an EMBL/GenBank/DDBJ whole genome shotgun (WGS) entry which is preliminary data.</text>
</comment>
<evidence type="ECO:0000313" key="1">
    <source>
        <dbReference type="EMBL" id="GIX76842.1"/>
    </source>
</evidence>
<protein>
    <submittedName>
        <fullName evidence="1">Uncharacterized protein</fullName>
    </submittedName>
</protein>
<keyword evidence="2" id="KW-1185">Reference proteome</keyword>
<dbReference type="Proteomes" id="UP001054837">
    <property type="component" value="Unassembled WGS sequence"/>
</dbReference>
<evidence type="ECO:0000313" key="2">
    <source>
        <dbReference type="Proteomes" id="UP001054837"/>
    </source>
</evidence>
<accession>A0AAV4MZX7</accession>
<name>A0AAV4MZX7_9ARAC</name>
<proteinExistence type="predicted"/>
<sequence length="96" mass="11205">MNLSQTFICLDESGWGAWALHYEVQWLKVEGDLGEGECGVGRIPPQWRFNSEGICKKRLVCESNQLLKQFCAKMYTKELQNIAFYTYVINFGRDRF</sequence>